<protein>
    <recommendedName>
        <fullName evidence="4">DUF177 domain-containing protein</fullName>
    </recommendedName>
</protein>
<evidence type="ECO:0000313" key="2">
    <source>
        <dbReference type="EMBL" id="ONH84369.1"/>
    </source>
</evidence>
<organism evidence="2 3">
    <name type="scientific">Roseomonas mucosa</name>
    <dbReference type="NCBI Taxonomy" id="207340"/>
    <lineage>
        <taxon>Bacteria</taxon>
        <taxon>Pseudomonadati</taxon>
        <taxon>Pseudomonadota</taxon>
        <taxon>Alphaproteobacteria</taxon>
        <taxon>Acetobacterales</taxon>
        <taxon>Roseomonadaceae</taxon>
        <taxon>Roseomonas</taxon>
    </lineage>
</organism>
<name>A0A1S8D8Z0_9PROT</name>
<accession>A0A1S8D8Z0</accession>
<reference evidence="2" key="1">
    <citation type="submission" date="2016-12" db="EMBL/GenBank/DDBJ databases">
        <title>Draft genome sequence of Roseomonas mucosa strain AU37, isolated from a peripheral intravenous catheter.</title>
        <authorList>
            <person name="Choudhury M.A."/>
            <person name="Sidjabat H.E."/>
            <person name="Wailan A.M."/>
            <person name="Zhang L."/>
            <person name="Marsh N.M."/>
            <person name="Rickard C.M."/>
            <person name="Davies M."/>
            <person name="Mcmillan D.J."/>
        </authorList>
    </citation>
    <scope>NUCLEOTIDE SEQUENCE [LARGE SCALE GENOMIC DNA]</scope>
    <source>
        <strain evidence="2">AU37</strain>
    </source>
</reference>
<feature type="region of interest" description="Disordered" evidence="1">
    <location>
        <begin position="138"/>
        <end position="170"/>
    </location>
</feature>
<sequence length="170" mass="17942">MTKNEFSRPVVLANISRSGQRESLAATPEECEALARRLGLLSLGKLEAKVALTPQAGGNVAVRGRMQASVTQACVVTLEPVPQEIDEEIDWRVPPPAAEPSEPDEEDILEGPDEVEAENGVLDLGEALAQQLALSLDPYPRAPGAGLGPEGAGDKPVTPFSALSRLKRGD</sequence>
<dbReference type="RefSeq" id="WP_076970117.1">
    <property type="nucleotide sequence ID" value="NZ_LLWF02000008.1"/>
</dbReference>
<dbReference type="EMBL" id="LLWF02000008">
    <property type="protein sequence ID" value="ONH84369.1"/>
    <property type="molecule type" value="Genomic_DNA"/>
</dbReference>
<gene>
    <name evidence="2" type="ORF">APZ41_004640</name>
</gene>
<comment type="caution">
    <text evidence="2">The sequence shown here is derived from an EMBL/GenBank/DDBJ whole genome shotgun (WGS) entry which is preliminary data.</text>
</comment>
<dbReference type="InterPro" id="IPR003772">
    <property type="entry name" value="YceD"/>
</dbReference>
<dbReference type="Proteomes" id="UP000054844">
    <property type="component" value="Unassembled WGS sequence"/>
</dbReference>
<evidence type="ECO:0000256" key="1">
    <source>
        <dbReference type="SAM" id="MobiDB-lite"/>
    </source>
</evidence>
<feature type="region of interest" description="Disordered" evidence="1">
    <location>
        <begin position="90"/>
        <end position="121"/>
    </location>
</feature>
<dbReference type="Pfam" id="PF02620">
    <property type="entry name" value="YceD"/>
    <property type="match status" value="1"/>
</dbReference>
<dbReference type="AlphaFoldDB" id="A0A1S8D8Z0"/>
<proteinExistence type="predicted"/>
<dbReference type="STRING" id="207340.APZ41_004640"/>
<keyword evidence="3" id="KW-1185">Reference proteome</keyword>
<evidence type="ECO:0000313" key="3">
    <source>
        <dbReference type="Proteomes" id="UP000054844"/>
    </source>
</evidence>
<evidence type="ECO:0008006" key="4">
    <source>
        <dbReference type="Google" id="ProtNLM"/>
    </source>
</evidence>
<dbReference type="OrthoDB" id="8443793at2"/>
<feature type="compositionally biased region" description="Acidic residues" evidence="1">
    <location>
        <begin position="101"/>
        <end position="117"/>
    </location>
</feature>